<accession>A0ACC1CLT7</accession>
<dbReference type="EMBL" id="CM034407">
    <property type="protein sequence ID" value="KAJ0172532.1"/>
    <property type="molecule type" value="Genomic_DNA"/>
</dbReference>
<keyword evidence="2" id="KW-1185">Reference proteome</keyword>
<reference evidence="1 2" key="1">
    <citation type="journal article" date="2021" name="Front. Genet.">
        <title>Chromosome-Level Genome Assembly Reveals Significant Gene Expansion in the Toll and IMD Signaling Pathways of Dendrolimus kikuchii.</title>
        <authorList>
            <person name="Zhou J."/>
            <person name="Wu P."/>
            <person name="Xiong Z."/>
            <person name="Liu N."/>
            <person name="Zhao N."/>
            <person name="Ji M."/>
            <person name="Qiu Y."/>
            <person name="Yang B."/>
        </authorList>
    </citation>
    <scope>NUCLEOTIDE SEQUENCE [LARGE SCALE GENOMIC DNA]</scope>
    <source>
        <strain evidence="1">Ann1</strain>
    </source>
</reference>
<comment type="caution">
    <text evidence="1">The sequence shown here is derived from an EMBL/GenBank/DDBJ whole genome shotgun (WGS) entry which is preliminary data.</text>
</comment>
<sequence>MPQCVHRCRRARRSELWPPRYWLLYLFHSHIAQLVAVTCRAPLAAPQVAPQCASPVFWLNDYETLKGHLKINYRYTEISFRR</sequence>
<dbReference type="Proteomes" id="UP000824533">
    <property type="component" value="Linkage Group LG21"/>
</dbReference>
<name>A0ACC1CLT7_9NEOP</name>
<gene>
    <name evidence="1" type="ORF">K1T71_011671</name>
</gene>
<evidence type="ECO:0000313" key="2">
    <source>
        <dbReference type="Proteomes" id="UP000824533"/>
    </source>
</evidence>
<proteinExistence type="predicted"/>
<protein>
    <submittedName>
        <fullName evidence="1">Uncharacterized protein</fullName>
    </submittedName>
</protein>
<organism evidence="1 2">
    <name type="scientific">Dendrolimus kikuchii</name>
    <dbReference type="NCBI Taxonomy" id="765133"/>
    <lineage>
        <taxon>Eukaryota</taxon>
        <taxon>Metazoa</taxon>
        <taxon>Ecdysozoa</taxon>
        <taxon>Arthropoda</taxon>
        <taxon>Hexapoda</taxon>
        <taxon>Insecta</taxon>
        <taxon>Pterygota</taxon>
        <taxon>Neoptera</taxon>
        <taxon>Endopterygota</taxon>
        <taxon>Lepidoptera</taxon>
        <taxon>Glossata</taxon>
        <taxon>Ditrysia</taxon>
        <taxon>Bombycoidea</taxon>
        <taxon>Lasiocampidae</taxon>
        <taxon>Dendrolimus</taxon>
    </lineage>
</organism>
<evidence type="ECO:0000313" key="1">
    <source>
        <dbReference type="EMBL" id="KAJ0172532.1"/>
    </source>
</evidence>